<protein>
    <submittedName>
        <fullName evidence="3">Uncharacterized protein</fullName>
    </submittedName>
</protein>
<evidence type="ECO:0000256" key="1">
    <source>
        <dbReference type="SAM" id="MobiDB-lite"/>
    </source>
</evidence>
<feature type="region of interest" description="Disordered" evidence="1">
    <location>
        <begin position="69"/>
        <end position="117"/>
    </location>
</feature>
<evidence type="ECO:0000256" key="2">
    <source>
        <dbReference type="SAM" id="SignalP"/>
    </source>
</evidence>
<accession>A0ABT9HQC8</accession>
<dbReference type="PROSITE" id="PS51257">
    <property type="entry name" value="PROKAR_LIPOPROTEIN"/>
    <property type="match status" value="1"/>
</dbReference>
<name>A0ABT9HQC8_9SPHN</name>
<dbReference type="Proteomes" id="UP001240639">
    <property type="component" value="Unassembled WGS sequence"/>
</dbReference>
<keyword evidence="4" id="KW-1185">Reference proteome</keyword>
<feature type="signal peptide" evidence="2">
    <location>
        <begin position="1"/>
        <end position="15"/>
    </location>
</feature>
<sequence length="143" mass="14817">MKNMFFVAAATVALAACGSNEEPAPEPLDTATPADTTLGSTATGDMTGTYEVQMADGSVTMQQINADGTYVDTMPDGTETERGTWRQDGSQMCFDPEGTESEECYAGGAPGSDGSFQMRDADGNTTATVRKVDGNGVAAETTM</sequence>
<feature type="region of interest" description="Disordered" evidence="1">
    <location>
        <begin position="20"/>
        <end position="45"/>
    </location>
</feature>
<dbReference type="EMBL" id="JAVAIM010000001">
    <property type="protein sequence ID" value="MDP4575347.1"/>
    <property type="molecule type" value="Genomic_DNA"/>
</dbReference>
<dbReference type="RefSeq" id="WP_305932659.1">
    <property type="nucleotide sequence ID" value="NZ_JAVAIM010000001.1"/>
</dbReference>
<evidence type="ECO:0000313" key="4">
    <source>
        <dbReference type="Proteomes" id="UP001240639"/>
    </source>
</evidence>
<feature type="chain" id="PRO_5046863971" evidence="2">
    <location>
        <begin position="16"/>
        <end position="143"/>
    </location>
</feature>
<feature type="compositionally biased region" description="Polar residues" evidence="1">
    <location>
        <begin position="33"/>
        <end position="45"/>
    </location>
</feature>
<gene>
    <name evidence="3" type="ORF">Q9K02_09395</name>
</gene>
<reference evidence="3 4" key="1">
    <citation type="submission" date="2023-08" db="EMBL/GenBank/DDBJ databases">
        <title>genomic of G39.</title>
        <authorList>
            <person name="Wang Y."/>
        </authorList>
    </citation>
    <scope>NUCLEOTIDE SEQUENCE [LARGE SCALE GENOMIC DNA]</scope>
    <source>
        <strain evidence="3 4">G39</strain>
    </source>
</reference>
<comment type="caution">
    <text evidence="3">The sequence shown here is derived from an EMBL/GenBank/DDBJ whole genome shotgun (WGS) entry which is preliminary data.</text>
</comment>
<keyword evidence="2" id="KW-0732">Signal</keyword>
<organism evidence="3 4">
    <name type="scientific">Qipengyuania profundimaris</name>
    <dbReference type="NCBI Taxonomy" id="3067652"/>
    <lineage>
        <taxon>Bacteria</taxon>
        <taxon>Pseudomonadati</taxon>
        <taxon>Pseudomonadota</taxon>
        <taxon>Alphaproteobacteria</taxon>
        <taxon>Sphingomonadales</taxon>
        <taxon>Erythrobacteraceae</taxon>
        <taxon>Qipengyuania</taxon>
    </lineage>
</organism>
<evidence type="ECO:0000313" key="3">
    <source>
        <dbReference type="EMBL" id="MDP4575347.1"/>
    </source>
</evidence>
<proteinExistence type="predicted"/>